<evidence type="ECO:0000313" key="1">
    <source>
        <dbReference type="EMBL" id="MFC3812133.1"/>
    </source>
</evidence>
<organism evidence="1 2">
    <name type="scientific">Lacihabitans lacunae</name>
    <dbReference type="NCBI Taxonomy" id="1028214"/>
    <lineage>
        <taxon>Bacteria</taxon>
        <taxon>Pseudomonadati</taxon>
        <taxon>Bacteroidota</taxon>
        <taxon>Cytophagia</taxon>
        <taxon>Cytophagales</taxon>
        <taxon>Leadbetterellaceae</taxon>
        <taxon>Lacihabitans</taxon>
    </lineage>
</organism>
<comment type="caution">
    <text evidence="1">The sequence shown here is derived from an EMBL/GenBank/DDBJ whole genome shotgun (WGS) entry which is preliminary data.</text>
</comment>
<evidence type="ECO:0000313" key="2">
    <source>
        <dbReference type="Proteomes" id="UP001595616"/>
    </source>
</evidence>
<gene>
    <name evidence="1" type="ORF">ACFOOI_15840</name>
</gene>
<protein>
    <recommendedName>
        <fullName evidence="3">DUF4304 domain-containing protein</fullName>
    </recommendedName>
</protein>
<sequence>MNYSEVKKELKKEFESFLKPLGYKSKTDSQGCVFVLIDNQIVLRLGYGVANYIDEFNTGCYIGLGLLPIQKILYEIEEVTDVVDSYGSTIGSSTASYFNDLNYRFKIKTQEDIVEWGKIVRKFYEEYAVPFFEKYNSVDAIDELLNENPTEKVVYLDDLGWRIIKGLIVAKLNNNPKYNELRDYYRSEVESKFQGYFMYEKCIKTIDFLDSHSQEELLEISKKIY</sequence>
<dbReference type="EMBL" id="JBHRYQ010000001">
    <property type="protein sequence ID" value="MFC3812133.1"/>
    <property type="molecule type" value="Genomic_DNA"/>
</dbReference>
<reference evidence="2" key="1">
    <citation type="journal article" date="2019" name="Int. J. Syst. Evol. Microbiol.">
        <title>The Global Catalogue of Microorganisms (GCM) 10K type strain sequencing project: providing services to taxonomists for standard genome sequencing and annotation.</title>
        <authorList>
            <consortium name="The Broad Institute Genomics Platform"/>
            <consortium name="The Broad Institute Genome Sequencing Center for Infectious Disease"/>
            <person name="Wu L."/>
            <person name="Ma J."/>
        </authorList>
    </citation>
    <scope>NUCLEOTIDE SEQUENCE [LARGE SCALE GENOMIC DNA]</scope>
    <source>
        <strain evidence="2">CECT 7956</strain>
    </source>
</reference>
<proteinExistence type="predicted"/>
<evidence type="ECO:0008006" key="3">
    <source>
        <dbReference type="Google" id="ProtNLM"/>
    </source>
</evidence>
<dbReference type="RefSeq" id="WP_379838999.1">
    <property type="nucleotide sequence ID" value="NZ_JBHRYQ010000001.1"/>
</dbReference>
<dbReference type="Proteomes" id="UP001595616">
    <property type="component" value="Unassembled WGS sequence"/>
</dbReference>
<keyword evidence="2" id="KW-1185">Reference proteome</keyword>
<accession>A0ABV7YXT9</accession>
<name>A0ABV7YXT9_9BACT</name>